<dbReference type="Proteomes" id="UP000824998">
    <property type="component" value="Unassembled WGS sequence"/>
</dbReference>
<dbReference type="OrthoDB" id="5358884at2759"/>
<evidence type="ECO:0000313" key="2">
    <source>
        <dbReference type="EMBL" id="KAG9231195.1"/>
    </source>
</evidence>
<accession>A0A9P8C2P4</accession>
<keyword evidence="3" id="KW-1185">Reference proteome</keyword>
<evidence type="ECO:0008006" key="4">
    <source>
        <dbReference type="Google" id="ProtNLM"/>
    </source>
</evidence>
<sequence>MSTLEAVPQQPGLEVSHSTVPKQVYSYNGDYTPVAAMPGGYQGGYLPPLPAGSTSANDAPKNREKARTVFRLRPSSFLLSLALGFVILAAGIGGGVGGTLAVKNARREASKEVRLSTITETVTPTTCATVAGAFYTSTIDSASPTTETSRTSSSNFSAPTPKNVALDCPNLTNQIQRIILKGNVYNFAITCGEDFNAVRDKSVDIVAITVYSLKDCAQACASYNRNNNDTLCKAAVFSSTFEYSVRQNLGSCWLKNSTGNEASNKGNTLAGLLLLPNT</sequence>
<protein>
    <recommendedName>
        <fullName evidence="4">Apple domain-containing protein</fullName>
    </recommendedName>
</protein>
<gene>
    <name evidence="2" type="ORF">BJ875DRAFT_487239</name>
</gene>
<dbReference type="AlphaFoldDB" id="A0A9P8C2P4"/>
<keyword evidence="1" id="KW-0472">Membrane</keyword>
<name>A0A9P8C2P4_9HELO</name>
<feature type="transmembrane region" description="Helical" evidence="1">
    <location>
        <begin position="77"/>
        <end position="102"/>
    </location>
</feature>
<comment type="caution">
    <text evidence="2">The sequence shown here is derived from an EMBL/GenBank/DDBJ whole genome shotgun (WGS) entry which is preliminary data.</text>
</comment>
<keyword evidence="1" id="KW-1133">Transmembrane helix</keyword>
<reference evidence="2" key="1">
    <citation type="journal article" date="2021" name="IMA Fungus">
        <title>Genomic characterization of three marine fungi, including Emericellopsis atlantica sp. nov. with signatures of a generalist lifestyle and marine biomass degradation.</title>
        <authorList>
            <person name="Hagestad O.C."/>
            <person name="Hou L."/>
            <person name="Andersen J.H."/>
            <person name="Hansen E.H."/>
            <person name="Altermark B."/>
            <person name="Li C."/>
            <person name="Kuhnert E."/>
            <person name="Cox R.J."/>
            <person name="Crous P.W."/>
            <person name="Spatafora J.W."/>
            <person name="Lail K."/>
            <person name="Amirebrahimi M."/>
            <person name="Lipzen A."/>
            <person name="Pangilinan J."/>
            <person name="Andreopoulos W."/>
            <person name="Hayes R.D."/>
            <person name="Ng V."/>
            <person name="Grigoriev I.V."/>
            <person name="Jackson S.A."/>
            <person name="Sutton T.D.S."/>
            <person name="Dobson A.D.W."/>
            <person name="Rama T."/>
        </authorList>
    </citation>
    <scope>NUCLEOTIDE SEQUENCE</scope>
    <source>
        <strain evidence="2">TRa018bII</strain>
    </source>
</reference>
<evidence type="ECO:0000256" key="1">
    <source>
        <dbReference type="SAM" id="Phobius"/>
    </source>
</evidence>
<keyword evidence="1" id="KW-0812">Transmembrane</keyword>
<dbReference type="Gene3D" id="3.50.4.10">
    <property type="entry name" value="Hepatocyte Growth Factor"/>
    <property type="match status" value="1"/>
</dbReference>
<evidence type="ECO:0000313" key="3">
    <source>
        <dbReference type="Proteomes" id="UP000824998"/>
    </source>
</evidence>
<organism evidence="2 3">
    <name type="scientific">Amylocarpus encephaloides</name>
    <dbReference type="NCBI Taxonomy" id="45428"/>
    <lineage>
        <taxon>Eukaryota</taxon>
        <taxon>Fungi</taxon>
        <taxon>Dikarya</taxon>
        <taxon>Ascomycota</taxon>
        <taxon>Pezizomycotina</taxon>
        <taxon>Leotiomycetes</taxon>
        <taxon>Helotiales</taxon>
        <taxon>Helotiales incertae sedis</taxon>
        <taxon>Amylocarpus</taxon>
    </lineage>
</organism>
<proteinExistence type="predicted"/>
<dbReference type="EMBL" id="MU251618">
    <property type="protein sequence ID" value="KAG9231195.1"/>
    <property type="molecule type" value="Genomic_DNA"/>
</dbReference>